<accession>A0A074U5R8</accession>
<evidence type="ECO:0000256" key="2">
    <source>
        <dbReference type="ARBA" id="ARBA00022803"/>
    </source>
</evidence>
<dbReference type="InterPro" id="IPR051012">
    <property type="entry name" value="CellSynth/LPSAsmb/PSIAsmb"/>
</dbReference>
<dbReference type="Gene3D" id="1.25.40.10">
    <property type="entry name" value="Tetratricopeptide repeat domain"/>
    <property type="match status" value="4"/>
</dbReference>
<reference evidence="3 4" key="1">
    <citation type="submission" date="2014-03" db="EMBL/GenBank/DDBJ databases">
        <title>The draft genome sequence of Thioclava dalianensis DLFJ1-1.</title>
        <authorList>
            <person name="Lai Q."/>
            <person name="Shao Z."/>
        </authorList>
    </citation>
    <scope>NUCLEOTIDE SEQUENCE [LARGE SCALE GENOMIC DNA]</scope>
    <source>
        <strain evidence="3 4">DLFJ1-1</strain>
    </source>
</reference>
<dbReference type="SMART" id="SM00028">
    <property type="entry name" value="TPR"/>
    <property type="match status" value="5"/>
</dbReference>
<evidence type="ECO:0000313" key="4">
    <source>
        <dbReference type="Proteomes" id="UP000027725"/>
    </source>
</evidence>
<dbReference type="Pfam" id="PF14559">
    <property type="entry name" value="TPR_19"/>
    <property type="match status" value="3"/>
</dbReference>
<dbReference type="Proteomes" id="UP000027725">
    <property type="component" value="Unassembled WGS sequence"/>
</dbReference>
<dbReference type="SUPFAM" id="SSF48452">
    <property type="entry name" value="TPR-like"/>
    <property type="match status" value="5"/>
</dbReference>
<evidence type="ECO:0008006" key="5">
    <source>
        <dbReference type="Google" id="ProtNLM"/>
    </source>
</evidence>
<keyword evidence="1" id="KW-0677">Repeat</keyword>
<keyword evidence="4" id="KW-1185">Reference proteome</keyword>
<comment type="caution">
    <text evidence="3">The sequence shown here is derived from an EMBL/GenBank/DDBJ whole genome shotgun (WGS) entry which is preliminary data.</text>
</comment>
<name>A0A074U5R8_9RHOB</name>
<dbReference type="InterPro" id="IPR019734">
    <property type="entry name" value="TPR_rpt"/>
</dbReference>
<dbReference type="STRING" id="1185766.SAMN05216224_102800"/>
<organism evidence="3 4">
    <name type="scientific">Thioclava dalianensis</name>
    <dbReference type="NCBI Taxonomy" id="1185766"/>
    <lineage>
        <taxon>Bacteria</taxon>
        <taxon>Pseudomonadati</taxon>
        <taxon>Pseudomonadota</taxon>
        <taxon>Alphaproteobacteria</taxon>
        <taxon>Rhodobacterales</taxon>
        <taxon>Paracoccaceae</taxon>
        <taxon>Thioclava</taxon>
    </lineage>
</organism>
<gene>
    <name evidence="3" type="ORF">DL1_20765</name>
</gene>
<sequence length="807" mass="86982">MLALCVGIALAGCKSKEEKAEEYYTSAMALVAKGDVPRAMVELRNVFEYDGAHQAARREYADLLLASGRIQEAYSQYLRLSEQYPDLVAPHRILAELSLRSGNLEAARRQMNDTLELKPGDPGAQAIGLALRLHEALARGDASAYGPIAQKARALVTSDPGIPTGWHVLIDALNAQDQKPQALDAIDAALAQNPVQYRLQVMRLNLLSALGKQDEIGAQLKVMQKLFPDDEKTRSALVAWYVLRDDPDGATRYLQSLSAEQNKDAQGYVELVQMLAEHQGPAAAARELDALIAQNPGTHEGRMFGAMRADLDFNAGRVAEAIARMKALLQDAPAGEQTDRLRVSYARMLDGAGQRKAAQSQLDAALASDPDLVPALRLHAKWLIEQDEPDAALVALRRALQQAPQDPEALSLMAQADLRQGAPDLAANRLSQAYEASNHGPMQARSYVDFLMEHDRKSAARALLANAIQHNPDDPGLLHRQADLALAENDWVQAQRIANHLETLPQPEAHGLAQGIRAAILLGRGQSDAAIDTLKSLADTSRDTRAIAAVVQAQLAAGNPDAARSYLAQKLAATPQDRGLRLLSANLAALNGDTQTARDELRALWSEQPAQSAPARQLYRLLAASGDDAAAREVADKTLAAQGATPDPLLMLYKARSQERSGDIDGAIATYETLYQRNSDNPVLANNLASLLAQHRDDTASLKRAESIAQRFRESPEPAFKDTYGWAEYRLGNYDSALPLLAAAAAGLPDNPVAQYHYALALEATGDLPGATKALDHAIALAGNALPEGMTDAKARREALAAKTRGQ</sequence>
<dbReference type="AlphaFoldDB" id="A0A074U5R8"/>
<evidence type="ECO:0000256" key="1">
    <source>
        <dbReference type="ARBA" id="ARBA00022737"/>
    </source>
</evidence>
<protein>
    <recommendedName>
        <fullName evidence="5">Tetratricopeptide repeat-like domain-containing protein</fullName>
    </recommendedName>
</protein>
<keyword evidence="2" id="KW-0802">TPR repeat</keyword>
<dbReference type="PANTHER" id="PTHR45586:SF1">
    <property type="entry name" value="LIPOPOLYSACCHARIDE ASSEMBLY PROTEIN B"/>
    <property type="match status" value="1"/>
</dbReference>
<proteinExistence type="predicted"/>
<dbReference type="InterPro" id="IPR011990">
    <property type="entry name" value="TPR-like_helical_dom_sf"/>
</dbReference>
<dbReference type="EMBL" id="JHEH01000009">
    <property type="protein sequence ID" value="KEP69992.1"/>
    <property type="molecule type" value="Genomic_DNA"/>
</dbReference>
<dbReference type="PANTHER" id="PTHR45586">
    <property type="entry name" value="TPR REPEAT-CONTAINING PROTEIN PA4667"/>
    <property type="match status" value="1"/>
</dbReference>
<evidence type="ECO:0000313" key="3">
    <source>
        <dbReference type="EMBL" id="KEP69992.1"/>
    </source>
</evidence>
<dbReference type="eggNOG" id="COG0457">
    <property type="taxonomic scope" value="Bacteria"/>
</dbReference>
<dbReference type="Pfam" id="PF13432">
    <property type="entry name" value="TPR_16"/>
    <property type="match status" value="2"/>
</dbReference>